<dbReference type="GO" id="GO:0004222">
    <property type="term" value="F:metalloendopeptidase activity"/>
    <property type="evidence" value="ECO:0007669"/>
    <property type="project" value="InterPro"/>
</dbReference>
<dbReference type="GO" id="GO:0016485">
    <property type="term" value="P:protein processing"/>
    <property type="evidence" value="ECO:0007669"/>
    <property type="project" value="TreeGrafter"/>
</dbReference>
<evidence type="ECO:0000259" key="3">
    <source>
        <dbReference type="Pfam" id="PF05649"/>
    </source>
</evidence>
<dbReference type="AlphaFoldDB" id="A0A131XWP4"/>
<name>A0A131XWP4_IXORI</name>
<dbReference type="InterPro" id="IPR024079">
    <property type="entry name" value="MetalloPept_cat_dom_sf"/>
</dbReference>
<dbReference type="Pfam" id="PF05649">
    <property type="entry name" value="Peptidase_M13_N"/>
    <property type="match status" value="1"/>
</dbReference>
<keyword evidence="2" id="KW-0472">Membrane</keyword>
<organism evidence="4">
    <name type="scientific">Ixodes ricinus</name>
    <name type="common">Common tick</name>
    <name type="synonym">Acarus ricinus</name>
    <dbReference type="NCBI Taxonomy" id="34613"/>
    <lineage>
        <taxon>Eukaryota</taxon>
        <taxon>Metazoa</taxon>
        <taxon>Ecdysozoa</taxon>
        <taxon>Arthropoda</taxon>
        <taxon>Chelicerata</taxon>
        <taxon>Arachnida</taxon>
        <taxon>Acari</taxon>
        <taxon>Parasitiformes</taxon>
        <taxon>Ixodida</taxon>
        <taxon>Ixodoidea</taxon>
        <taxon>Ixodidae</taxon>
        <taxon>Ixodinae</taxon>
        <taxon>Ixodes</taxon>
    </lineage>
</organism>
<dbReference type="PANTHER" id="PTHR11733:SF241">
    <property type="entry name" value="GH26575P-RELATED"/>
    <property type="match status" value="1"/>
</dbReference>
<keyword evidence="2" id="KW-1133">Transmembrane helix</keyword>
<reference evidence="4" key="1">
    <citation type="submission" date="2016-02" db="EMBL/GenBank/DDBJ databases">
        <title>RNAseq analyses of the midgut from blood- or serum-fed Ixodes ricinus ticks.</title>
        <authorList>
            <person name="Perner J."/>
            <person name="Provaznik J."/>
            <person name="Schrenkova J."/>
            <person name="Urbanova V."/>
            <person name="Ribeiro J.M."/>
            <person name="Kopacek P."/>
        </authorList>
    </citation>
    <scope>NUCLEOTIDE SEQUENCE</scope>
    <source>
        <tissue evidence="4">Gut</tissue>
    </source>
</reference>
<evidence type="ECO:0000313" key="4">
    <source>
        <dbReference type="EMBL" id="JAP71694.1"/>
    </source>
</evidence>
<dbReference type="SUPFAM" id="SSF55486">
    <property type="entry name" value="Metalloproteases ('zincins'), catalytic domain"/>
    <property type="match status" value="1"/>
</dbReference>
<feature type="domain" description="Peptidase M13 N-terminal" evidence="3">
    <location>
        <begin position="72"/>
        <end position="390"/>
    </location>
</feature>
<dbReference type="GO" id="GO:0005886">
    <property type="term" value="C:plasma membrane"/>
    <property type="evidence" value="ECO:0007669"/>
    <property type="project" value="TreeGrafter"/>
</dbReference>
<dbReference type="InterPro" id="IPR008753">
    <property type="entry name" value="Peptidase_M13_N"/>
</dbReference>
<feature type="transmembrane region" description="Helical" evidence="2">
    <location>
        <begin position="20"/>
        <end position="40"/>
    </location>
</feature>
<protein>
    <submittedName>
        <fullName evidence="4">Putative m13 family peptidase</fullName>
    </submittedName>
</protein>
<dbReference type="InterPro" id="IPR000718">
    <property type="entry name" value="Peptidase_M13"/>
</dbReference>
<accession>A0A131XWP4</accession>
<dbReference type="Gene3D" id="1.10.1380.10">
    <property type="entry name" value="Neutral endopeptidase , domain2"/>
    <property type="match status" value="1"/>
</dbReference>
<evidence type="ECO:0000256" key="2">
    <source>
        <dbReference type="SAM" id="Phobius"/>
    </source>
</evidence>
<comment type="similarity">
    <text evidence="1">Belongs to the peptidase M13 family.</text>
</comment>
<keyword evidence="2" id="KW-0812">Transmembrane</keyword>
<evidence type="ECO:0000256" key="1">
    <source>
        <dbReference type="ARBA" id="ARBA00007357"/>
    </source>
</evidence>
<dbReference type="EMBL" id="GEFM01004102">
    <property type="protein sequence ID" value="JAP71694.1"/>
    <property type="molecule type" value="mRNA"/>
</dbReference>
<sequence length="453" mass="51511">MSRLDSFRDLTNRRCQVTTIIIAISLIFWLAGVPIMRRYFGKTKIQELTCRSAVCVSLQDAMHEMLTTDVDPCEDFYTYVCGRWTRHATRYSSFHEDQRRAAKGAVHTHFMASHNPERERSVHASMSTLYRNCINHVEKQKTLRQITAEVLKALDINVTSWRYMAIGELMPSLVELNLLYDMASLFWVRLTGNASLSIGLGQTVRNCSASAYSVDKLYMYVTSMIEAVTPGPWDDDIVQGVVELDDALHQATNTPDSTKLVPIGQLNLENVTAQTWIRSFNAIVPSPTGITSSTIVNTTGLSNLQRAFVIFSKTSSYIRAMHLIIVLTADVVRYEFYDRYFDADKLGHYVTCTELVSQFFPDDYPSLEASLLIKDNRESKAQLLFQRTKSAVMFELRGNSNVSVDETQIARALIKKITLRTFSPSNEFKNATRVFSDDFIRDTFIVRRKLAEA</sequence>
<dbReference type="Gene3D" id="3.40.390.10">
    <property type="entry name" value="Collagenase (Catalytic Domain)"/>
    <property type="match status" value="1"/>
</dbReference>
<dbReference type="PROSITE" id="PS51885">
    <property type="entry name" value="NEPRILYSIN"/>
    <property type="match status" value="1"/>
</dbReference>
<dbReference type="PANTHER" id="PTHR11733">
    <property type="entry name" value="ZINC METALLOPROTEASE FAMILY M13 NEPRILYSIN-RELATED"/>
    <property type="match status" value="1"/>
</dbReference>
<dbReference type="InterPro" id="IPR042089">
    <property type="entry name" value="Peptidase_M13_dom_2"/>
</dbReference>
<proteinExistence type="evidence at transcript level"/>